<comment type="similarity">
    <text evidence="2">Belongs to the bZIP family.</text>
</comment>
<evidence type="ECO:0000256" key="9">
    <source>
        <dbReference type="SAM" id="MobiDB-lite"/>
    </source>
</evidence>
<feature type="region of interest" description="Disordered" evidence="9">
    <location>
        <begin position="168"/>
        <end position="194"/>
    </location>
</feature>
<evidence type="ECO:0000256" key="7">
    <source>
        <dbReference type="ARBA" id="ARBA00023242"/>
    </source>
</evidence>
<dbReference type="EMBL" id="JADGIZ020000019">
    <property type="protein sequence ID" value="KAL2916030.1"/>
    <property type="molecule type" value="Genomic_DNA"/>
</dbReference>
<organism evidence="12 13">
    <name type="scientific">Polyrhizophydium stewartii</name>
    <dbReference type="NCBI Taxonomy" id="2732419"/>
    <lineage>
        <taxon>Eukaryota</taxon>
        <taxon>Fungi</taxon>
        <taxon>Fungi incertae sedis</taxon>
        <taxon>Chytridiomycota</taxon>
        <taxon>Chytridiomycota incertae sedis</taxon>
        <taxon>Chytridiomycetes</taxon>
        <taxon>Rhizophydiales</taxon>
        <taxon>Rhizophydiales incertae sedis</taxon>
        <taxon>Polyrhizophydium</taxon>
    </lineage>
</organism>
<dbReference type="PANTHER" id="PTHR46714:SF6">
    <property type="entry name" value="TRANSCRIPTIONAL ACTIVATOR HAC1"/>
    <property type="match status" value="1"/>
</dbReference>
<evidence type="ECO:0000256" key="3">
    <source>
        <dbReference type="ARBA" id="ARBA00023015"/>
    </source>
</evidence>
<comment type="subcellular location">
    <subcellularLocation>
        <location evidence="1">Nucleus</location>
    </subcellularLocation>
</comment>
<evidence type="ECO:0000313" key="13">
    <source>
        <dbReference type="Proteomes" id="UP001527925"/>
    </source>
</evidence>
<dbReference type="InterPro" id="IPR044280">
    <property type="entry name" value="Hac1/HY5"/>
</dbReference>
<dbReference type="InterPro" id="IPR004827">
    <property type="entry name" value="bZIP"/>
</dbReference>
<dbReference type="CDD" id="cd14686">
    <property type="entry name" value="bZIP"/>
    <property type="match status" value="1"/>
</dbReference>
<dbReference type="Pfam" id="PF00170">
    <property type="entry name" value="bZIP_1"/>
    <property type="match status" value="1"/>
</dbReference>
<feature type="domain" description="BZIP" evidence="11">
    <location>
        <begin position="25"/>
        <end position="88"/>
    </location>
</feature>
<evidence type="ECO:0000256" key="4">
    <source>
        <dbReference type="ARBA" id="ARBA00023125"/>
    </source>
</evidence>
<keyword evidence="6" id="KW-0834">Unfolded protein response</keyword>
<evidence type="ECO:0000259" key="11">
    <source>
        <dbReference type="PROSITE" id="PS50217"/>
    </source>
</evidence>
<feature type="region of interest" description="Disordered" evidence="9">
    <location>
        <begin position="121"/>
        <end position="140"/>
    </location>
</feature>
<dbReference type="Proteomes" id="UP001527925">
    <property type="component" value="Unassembled WGS sequence"/>
</dbReference>
<evidence type="ECO:0000313" key="12">
    <source>
        <dbReference type="EMBL" id="KAL2916030.1"/>
    </source>
</evidence>
<dbReference type="PROSITE" id="PS50217">
    <property type="entry name" value="BZIP"/>
    <property type="match status" value="1"/>
</dbReference>
<evidence type="ECO:0000256" key="1">
    <source>
        <dbReference type="ARBA" id="ARBA00004123"/>
    </source>
</evidence>
<keyword evidence="3" id="KW-0805">Transcription regulation</keyword>
<evidence type="ECO:0000256" key="2">
    <source>
        <dbReference type="ARBA" id="ARBA00007163"/>
    </source>
</evidence>
<feature type="coiled-coil region" evidence="8">
    <location>
        <begin position="43"/>
        <end position="91"/>
    </location>
</feature>
<gene>
    <name evidence="12" type="ORF">HK105_204454</name>
</gene>
<reference evidence="12 13" key="1">
    <citation type="submission" date="2023-09" db="EMBL/GenBank/DDBJ databases">
        <title>Pangenome analysis of Batrachochytrium dendrobatidis and related Chytrids.</title>
        <authorList>
            <person name="Yacoub M.N."/>
            <person name="Stajich J.E."/>
            <person name="James T.Y."/>
        </authorList>
    </citation>
    <scope>NUCLEOTIDE SEQUENCE [LARGE SCALE GENOMIC DNA]</scope>
    <source>
        <strain evidence="12 13">JEL0888</strain>
    </source>
</reference>
<evidence type="ECO:0000256" key="8">
    <source>
        <dbReference type="SAM" id="Coils"/>
    </source>
</evidence>
<dbReference type="Gene3D" id="1.20.5.170">
    <property type="match status" value="1"/>
</dbReference>
<dbReference type="SUPFAM" id="SSF57959">
    <property type="entry name" value="Leucine zipper domain"/>
    <property type="match status" value="1"/>
</dbReference>
<keyword evidence="13" id="KW-1185">Reference proteome</keyword>
<evidence type="ECO:0000256" key="5">
    <source>
        <dbReference type="ARBA" id="ARBA00023163"/>
    </source>
</evidence>
<comment type="caution">
    <text evidence="12">The sequence shown here is derived from an EMBL/GenBank/DDBJ whole genome shotgun (WGS) entry which is preliminary data.</text>
</comment>
<proteinExistence type="inferred from homology"/>
<protein>
    <recommendedName>
        <fullName evidence="11">BZIP domain-containing protein</fullName>
    </recommendedName>
</protein>
<accession>A0ABR4N928</accession>
<evidence type="ECO:0000256" key="10">
    <source>
        <dbReference type="SAM" id="SignalP"/>
    </source>
</evidence>
<feature type="chain" id="PRO_5047012050" description="BZIP domain-containing protein" evidence="10">
    <location>
        <begin position="20"/>
        <end position="599"/>
    </location>
</feature>
<feature type="signal peptide" evidence="10">
    <location>
        <begin position="1"/>
        <end position="19"/>
    </location>
</feature>
<keyword evidence="7" id="KW-0539">Nucleus</keyword>
<keyword evidence="5" id="KW-0804">Transcription</keyword>
<keyword evidence="10" id="KW-0732">Signal</keyword>
<keyword evidence="4" id="KW-0238">DNA-binding</keyword>
<dbReference type="SMART" id="SM00338">
    <property type="entry name" value="BRLZ"/>
    <property type="match status" value="1"/>
</dbReference>
<dbReference type="InterPro" id="IPR046347">
    <property type="entry name" value="bZIP_sf"/>
</dbReference>
<dbReference type="PANTHER" id="PTHR46714">
    <property type="entry name" value="TRANSCRIPTIONAL ACTIVATOR HAC1"/>
    <property type="match status" value="1"/>
</dbReference>
<evidence type="ECO:0000256" key="6">
    <source>
        <dbReference type="ARBA" id="ARBA00023230"/>
    </source>
</evidence>
<feature type="region of interest" description="Disordered" evidence="9">
    <location>
        <begin position="456"/>
        <end position="499"/>
    </location>
</feature>
<keyword evidence="8" id="KW-0175">Coiled coil</keyword>
<name>A0ABR4N928_9FUNG</name>
<feature type="compositionally biased region" description="Polar residues" evidence="9">
    <location>
        <begin position="124"/>
        <end position="137"/>
    </location>
</feature>
<sequence length="599" mass="63809">MGLVLPAFLTAQLPAVLDAAAPPAVDKRQERLMKNRQAADLSRKRKRQQAQVLEQSFEETQKENARLRLRVGELEHLNKALIEENTRLSRKVADLTSGVASAPDTAMPSGPFAAVRQQLHGSGCTAQTRTPLHSGQATGPAAASLAPSIQALCPDAFDPYSDLWLAGDMDLSGPEPPAADKPRPVRPQQHPHDTAALSPKSLGAIFMMAMFSLAGLFLPGSLLTQPSIRSGHDSGASLVLSSGSAATHNTLQPAVLAIDPAFVRPACVFPPEVLAQQQSERPAVETSIDLAWQPSSSALQKAILPSLPFAPAVADSSRPAAAVHPTADLISADYARMPALPFPNIALHEADEQSVVALSLAWSEFIASLSAISTMNPPNAVGSIQRLFVRGADDPSWRSKGLAHGGAVSPGNWRRSSAQKWGIPSNAIPVASVFDGFGSRSEPDLRPSDITSVVSFATPSPESCPDGAFDDDGECLGSPQSAQFDQHHQRPRNRSPRQHDHLYRQMQQRVIDAITLDEQGSLPFAHDSIKLVPYLEPAGVCRSLNQTICPPTNTLRFSILASVPTSSRIDSSSTLAYPGGVLQLDVEVVGAKWIGSNLN</sequence>